<keyword evidence="3" id="KW-1185">Reference proteome</keyword>
<dbReference type="STRING" id="318479.A0A0N4U1B5"/>
<dbReference type="Proteomes" id="UP000038040">
    <property type="component" value="Unplaced"/>
</dbReference>
<evidence type="ECO:0000313" key="1">
    <source>
        <dbReference type="EMBL" id="VDN54773.1"/>
    </source>
</evidence>
<evidence type="ECO:0000313" key="3">
    <source>
        <dbReference type="Proteomes" id="UP000274756"/>
    </source>
</evidence>
<dbReference type="WBParaSite" id="DME_0000038601-mRNA-1">
    <property type="protein sequence ID" value="DME_0000038601-mRNA-1"/>
    <property type="gene ID" value="DME_0000038601"/>
</dbReference>
<proteinExistence type="predicted"/>
<dbReference type="Proteomes" id="UP000274756">
    <property type="component" value="Unassembled WGS sequence"/>
</dbReference>
<dbReference type="OrthoDB" id="5864015at2759"/>
<dbReference type="EMBL" id="UYYG01001150">
    <property type="protein sequence ID" value="VDN54773.1"/>
    <property type="molecule type" value="Genomic_DNA"/>
</dbReference>
<evidence type="ECO:0000313" key="2">
    <source>
        <dbReference type="Proteomes" id="UP000038040"/>
    </source>
</evidence>
<reference evidence="1 3" key="2">
    <citation type="submission" date="2018-11" db="EMBL/GenBank/DDBJ databases">
        <authorList>
            <consortium name="Pathogen Informatics"/>
        </authorList>
    </citation>
    <scope>NUCLEOTIDE SEQUENCE [LARGE SCALE GENOMIC DNA]</scope>
</reference>
<dbReference type="Pfam" id="PF03564">
    <property type="entry name" value="DUF1759"/>
    <property type="match status" value="1"/>
</dbReference>
<name>A0A0N4U1B5_DRAME</name>
<organism evidence="2 4">
    <name type="scientific">Dracunculus medinensis</name>
    <name type="common">Guinea worm</name>
    <dbReference type="NCBI Taxonomy" id="318479"/>
    <lineage>
        <taxon>Eukaryota</taxon>
        <taxon>Metazoa</taxon>
        <taxon>Ecdysozoa</taxon>
        <taxon>Nematoda</taxon>
        <taxon>Chromadorea</taxon>
        <taxon>Rhabditida</taxon>
        <taxon>Spirurina</taxon>
        <taxon>Dracunculoidea</taxon>
        <taxon>Dracunculidae</taxon>
        <taxon>Dracunculus</taxon>
    </lineage>
</organism>
<evidence type="ECO:0000313" key="4">
    <source>
        <dbReference type="WBParaSite" id="DME_0000038601-mRNA-1"/>
    </source>
</evidence>
<dbReference type="AlphaFoldDB" id="A0A0N4U1B5"/>
<protein>
    <submittedName>
        <fullName evidence="4">Nucleotidyltransferase</fullName>
    </submittedName>
</protein>
<accession>A0A0N4U1B5</accession>
<dbReference type="PANTHER" id="PTHR22954">
    <property type="entry name" value="RETROVIRAL PROTEASE-RELATED"/>
    <property type="match status" value="1"/>
</dbReference>
<dbReference type="PANTHER" id="PTHR22954:SF3">
    <property type="entry name" value="PROTEIN CBG08539"/>
    <property type="match status" value="1"/>
</dbReference>
<gene>
    <name evidence="1" type="ORF">DME_LOCUS4746</name>
</gene>
<reference evidence="4" key="1">
    <citation type="submission" date="2017-02" db="UniProtKB">
        <authorList>
            <consortium name="WormBaseParasite"/>
        </authorList>
    </citation>
    <scope>IDENTIFICATION</scope>
</reference>
<dbReference type="InterPro" id="IPR005312">
    <property type="entry name" value="DUF1759"/>
</dbReference>
<sequence length="152" mass="17634">MNADIEEYKLMAASRSGYLRLVQQARKATSDLDVIIRLCRNLNDNKVTIKMEMIEVESQKLKPLIKLPKIQLMKFDGSVRSWVAFKDNFLSTIGNRSLDPVDKLRYLISCLEEEAKKLVEGFPMDDGSYRNVWEILESRYGDKSIIVEDRKN</sequence>